<feature type="non-terminal residue" evidence="1">
    <location>
        <position position="154"/>
    </location>
</feature>
<dbReference type="Proteomes" id="UP001233999">
    <property type="component" value="Unassembled WGS sequence"/>
</dbReference>
<dbReference type="EMBL" id="JASPKZ010000040">
    <property type="protein sequence ID" value="KAJ9600951.1"/>
    <property type="molecule type" value="Genomic_DNA"/>
</dbReference>
<sequence>AVDTLYKDTHFPGSITHEPWQTKRFLAVEYWNVVKLIFTSQIAHKRAFILRVVVSITFFDVSTDFACASYFGSVRIELQFPSMEQTADMGNIRNPNDRQTVTFETCIRNVPFSPKSSNLTGGSSSFCLIIVANMFRCHLNMSTSNVHMKSSGGG</sequence>
<feature type="non-terminal residue" evidence="1">
    <location>
        <position position="1"/>
    </location>
</feature>
<organism evidence="1 2">
    <name type="scientific">Diploptera punctata</name>
    <name type="common">Pacific beetle cockroach</name>
    <dbReference type="NCBI Taxonomy" id="6984"/>
    <lineage>
        <taxon>Eukaryota</taxon>
        <taxon>Metazoa</taxon>
        <taxon>Ecdysozoa</taxon>
        <taxon>Arthropoda</taxon>
        <taxon>Hexapoda</taxon>
        <taxon>Insecta</taxon>
        <taxon>Pterygota</taxon>
        <taxon>Neoptera</taxon>
        <taxon>Polyneoptera</taxon>
        <taxon>Dictyoptera</taxon>
        <taxon>Blattodea</taxon>
        <taxon>Blaberoidea</taxon>
        <taxon>Blaberidae</taxon>
        <taxon>Diplopterinae</taxon>
        <taxon>Diploptera</taxon>
    </lineage>
</organism>
<proteinExistence type="predicted"/>
<keyword evidence="2" id="KW-1185">Reference proteome</keyword>
<dbReference type="AlphaFoldDB" id="A0AAD8AKX2"/>
<comment type="caution">
    <text evidence="1">The sequence shown here is derived from an EMBL/GenBank/DDBJ whole genome shotgun (WGS) entry which is preliminary data.</text>
</comment>
<name>A0AAD8AKX2_DIPPU</name>
<accession>A0AAD8AKX2</accession>
<gene>
    <name evidence="1" type="ORF">L9F63_000898</name>
</gene>
<reference evidence="1" key="2">
    <citation type="submission" date="2023-05" db="EMBL/GenBank/DDBJ databases">
        <authorList>
            <person name="Fouks B."/>
        </authorList>
    </citation>
    <scope>NUCLEOTIDE SEQUENCE</scope>
    <source>
        <strain evidence="1">Stay&amp;Tobe</strain>
        <tissue evidence="1">Testes</tissue>
    </source>
</reference>
<evidence type="ECO:0000313" key="1">
    <source>
        <dbReference type="EMBL" id="KAJ9600951.1"/>
    </source>
</evidence>
<evidence type="ECO:0000313" key="2">
    <source>
        <dbReference type="Proteomes" id="UP001233999"/>
    </source>
</evidence>
<protein>
    <submittedName>
        <fullName evidence="1">Uncharacterized protein</fullName>
    </submittedName>
</protein>
<reference evidence="1" key="1">
    <citation type="journal article" date="2023" name="IScience">
        <title>Live-bearing cockroach genome reveals convergent evolutionary mechanisms linked to viviparity in insects and beyond.</title>
        <authorList>
            <person name="Fouks B."/>
            <person name="Harrison M.C."/>
            <person name="Mikhailova A.A."/>
            <person name="Marchal E."/>
            <person name="English S."/>
            <person name="Carruthers M."/>
            <person name="Jennings E.C."/>
            <person name="Chiamaka E.L."/>
            <person name="Frigard R.A."/>
            <person name="Pippel M."/>
            <person name="Attardo G.M."/>
            <person name="Benoit J.B."/>
            <person name="Bornberg-Bauer E."/>
            <person name="Tobe S.S."/>
        </authorList>
    </citation>
    <scope>NUCLEOTIDE SEQUENCE</scope>
    <source>
        <strain evidence="1">Stay&amp;Tobe</strain>
    </source>
</reference>